<evidence type="ECO:0000256" key="5">
    <source>
        <dbReference type="ARBA" id="ARBA00023204"/>
    </source>
</evidence>
<evidence type="ECO:0000313" key="9">
    <source>
        <dbReference type="Proteomes" id="UP000036168"/>
    </source>
</evidence>
<comment type="caution">
    <text evidence="7">The sequence shown here is derived from an EMBL/GenBank/DDBJ whole genome shotgun (WGS) entry which is preliminary data.</text>
</comment>
<proteinExistence type="inferred from homology"/>
<evidence type="ECO:0000313" key="10">
    <source>
        <dbReference type="Proteomes" id="UP001341297"/>
    </source>
</evidence>
<protein>
    <recommendedName>
        <fullName evidence="6">Very short patch repair endonuclease</fullName>
        <ecNumber evidence="6">3.1.-.-</ecNumber>
    </recommendedName>
</protein>
<keyword evidence="10" id="KW-1185">Reference proteome</keyword>
<reference evidence="7" key="2">
    <citation type="submission" date="2015-10" db="EMBL/GenBank/DDBJ databases">
        <authorList>
            <person name="Gilbert D.G."/>
        </authorList>
    </citation>
    <scope>NUCLEOTIDE SEQUENCE</scope>
    <source>
        <strain evidence="7">GO-13</strain>
    </source>
</reference>
<sequence length="141" mass="16941">MTDVMSKEQRRKNMQAIKSISKLEEKVSRELWKRGVRFRKNTKTLYGKPDLSIKKYKVVIFIDSCFWHCCPLHGNVPKTNIEFWEKKLTRNKARDEEVNRYYIENGWYIKRVWEHTIKTNLDKVVDDIVEFINNAKGNSNN</sequence>
<dbReference type="CDD" id="cd00221">
    <property type="entry name" value="Vsr"/>
    <property type="match status" value="1"/>
</dbReference>
<dbReference type="Pfam" id="PF03852">
    <property type="entry name" value="Vsr"/>
    <property type="match status" value="1"/>
</dbReference>
<dbReference type="GO" id="GO:0006298">
    <property type="term" value="P:mismatch repair"/>
    <property type="evidence" value="ECO:0007669"/>
    <property type="project" value="UniProtKB-UniRule"/>
</dbReference>
<reference evidence="7 9" key="1">
    <citation type="journal article" date="2015" name="Int. J. Syst. Evol. Microbiol.">
        <title>Bacillus glycinifermentans sp. nov., isolated from fermented soybean paste.</title>
        <authorList>
            <person name="Kim S.J."/>
            <person name="Dunlap C.A."/>
            <person name="Kwon S.W."/>
            <person name="Rooney A.P."/>
        </authorList>
    </citation>
    <scope>NUCLEOTIDE SEQUENCE [LARGE SCALE GENOMIC DNA]</scope>
    <source>
        <strain evidence="7 9">GO-13</strain>
    </source>
</reference>
<dbReference type="AlphaFoldDB" id="A0A0T6BQ12"/>
<dbReference type="InterPro" id="IPR004603">
    <property type="entry name" value="DNA_mismatch_endonuc_vsr"/>
</dbReference>
<dbReference type="EMBL" id="LECW02000020">
    <property type="protein sequence ID" value="KRT93612.1"/>
    <property type="molecule type" value="Genomic_DNA"/>
</dbReference>
<accession>A0A0T6BQ12</accession>
<keyword evidence="3 6" id="KW-0227">DNA damage</keyword>
<dbReference type="REBASE" id="221995">
    <property type="entry name" value="V.Bgl3352ORF20370P"/>
</dbReference>
<dbReference type="Proteomes" id="UP000036168">
    <property type="component" value="Unassembled WGS sequence"/>
</dbReference>
<organism evidence="7 9">
    <name type="scientific">Bacillus glycinifermentans</name>
    <dbReference type="NCBI Taxonomy" id="1664069"/>
    <lineage>
        <taxon>Bacteria</taxon>
        <taxon>Bacillati</taxon>
        <taxon>Bacillota</taxon>
        <taxon>Bacilli</taxon>
        <taxon>Bacillales</taxon>
        <taxon>Bacillaceae</taxon>
        <taxon>Bacillus</taxon>
    </lineage>
</organism>
<dbReference type="EC" id="3.1.-.-" evidence="6"/>
<dbReference type="GO" id="GO:0016787">
    <property type="term" value="F:hydrolase activity"/>
    <property type="evidence" value="ECO:0007669"/>
    <property type="project" value="UniProtKB-KW"/>
</dbReference>
<evidence type="ECO:0000313" key="8">
    <source>
        <dbReference type="EMBL" id="MEC0486060.1"/>
    </source>
</evidence>
<comment type="function">
    <text evidence="6">May nick specific sequences that contain T:G mispairs resulting from m5C-deamination.</text>
</comment>
<dbReference type="InterPro" id="IPR011335">
    <property type="entry name" value="Restrct_endonuc-II-like"/>
</dbReference>
<dbReference type="RefSeq" id="WP_048353949.1">
    <property type="nucleotide sequence ID" value="NZ_CP023481.1"/>
</dbReference>
<dbReference type="GO" id="GO:0004519">
    <property type="term" value="F:endonuclease activity"/>
    <property type="evidence" value="ECO:0007669"/>
    <property type="project" value="UniProtKB-KW"/>
</dbReference>
<evidence type="ECO:0000256" key="3">
    <source>
        <dbReference type="ARBA" id="ARBA00022763"/>
    </source>
</evidence>
<dbReference type="NCBIfam" id="TIGR00632">
    <property type="entry name" value="vsr"/>
    <property type="match status" value="1"/>
</dbReference>
<dbReference type="OrthoDB" id="9801520at2"/>
<keyword evidence="5 6" id="KW-0234">DNA repair</keyword>
<dbReference type="PIRSF" id="PIRSF018267">
    <property type="entry name" value="VSR_endonuc"/>
    <property type="match status" value="1"/>
</dbReference>
<evidence type="ECO:0000256" key="6">
    <source>
        <dbReference type="PIRNR" id="PIRNR018267"/>
    </source>
</evidence>
<dbReference type="SUPFAM" id="SSF52980">
    <property type="entry name" value="Restriction endonuclease-like"/>
    <property type="match status" value="1"/>
</dbReference>
<dbReference type="Gene3D" id="3.40.960.10">
    <property type="entry name" value="VSR Endonuclease"/>
    <property type="match status" value="1"/>
</dbReference>
<comment type="similarity">
    <text evidence="6">Belongs to the vsr family.</text>
</comment>
<evidence type="ECO:0000313" key="7">
    <source>
        <dbReference type="EMBL" id="KRT93612.1"/>
    </source>
</evidence>
<dbReference type="EMBL" id="JARRTL010000014">
    <property type="protein sequence ID" value="MEC0486060.1"/>
    <property type="molecule type" value="Genomic_DNA"/>
</dbReference>
<keyword evidence="4 6" id="KW-0378">Hydrolase</keyword>
<evidence type="ECO:0000256" key="4">
    <source>
        <dbReference type="ARBA" id="ARBA00022801"/>
    </source>
</evidence>
<reference evidence="8 10" key="3">
    <citation type="submission" date="2023-03" db="EMBL/GenBank/DDBJ databases">
        <title>Agriculturally important microbes genome sequencing.</title>
        <authorList>
            <person name="Dunlap C."/>
        </authorList>
    </citation>
    <scope>NUCLEOTIDE SEQUENCE [LARGE SCALE GENOMIC DNA]</scope>
    <source>
        <strain evidence="8 10">CBP-3203</strain>
    </source>
</reference>
<keyword evidence="2 6" id="KW-0255">Endonuclease</keyword>
<evidence type="ECO:0000256" key="1">
    <source>
        <dbReference type="ARBA" id="ARBA00022722"/>
    </source>
</evidence>
<gene>
    <name evidence="7" type="ORF">AB447_217570</name>
    <name evidence="8" type="ORF">P8828_14720</name>
</gene>
<keyword evidence="1 6" id="KW-0540">Nuclease</keyword>
<dbReference type="Proteomes" id="UP001341297">
    <property type="component" value="Unassembled WGS sequence"/>
</dbReference>
<evidence type="ECO:0000256" key="2">
    <source>
        <dbReference type="ARBA" id="ARBA00022759"/>
    </source>
</evidence>
<name>A0A0T6BQ12_9BACI</name>